<dbReference type="Pfam" id="PF03739">
    <property type="entry name" value="LptF_LptG"/>
    <property type="match status" value="1"/>
</dbReference>
<evidence type="ECO:0000256" key="1">
    <source>
        <dbReference type="ARBA" id="ARBA00004651"/>
    </source>
</evidence>
<feature type="transmembrane region" description="Helical" evidence="6">
    <location>
        <begin position="54"/>
        <end position="79"/>
    </location>
</feature>
<proteinExistence type="predicted"/>
<dbReference type="PANTHER" id="PTHR33529:SF2">
    <property type="entry name" value="LIPOPOLYSACCHARIDE EXPORT SYSTEM PERMEASE PROTEIN LPTG"/>
    <property type="match status" value="1"/>
</dbReference>
<dbReference type="EMBL" id="JADBEO010000031">
    <property type="protein sequence ID" value="MDR4307753.1"/>
    <property type="molecule type" value="Genomic_DNA"/>
</dbReference>
<dbReference type="PANTHER" id="PTHR33529">
    <property type="entry name" value="SLR0882 PROTEIN-RELATED"/>
    <property type="match status" value="1"/>
</dbReference>
<accession>A0ABU1DI99</accession>
<evidence type="ECO:0000313" key="8">
    <source>
        <dbReference type="Proteomes" id="UP001181622"/>
    </source>
</evidence>
<gene>
    <name evidence="7" type="ORF">IHQ68_14105</name>
</gene>
<sequence>MRLARYMSVTLVKLALVATLILAFIAEVLDLVDNAGDIIDAGEGVGGILRYAGLRMPILLVHAMPLGALVGALLTLALLARNSEISAMRSAGRGMFNLFMAMLPGAFVLVVLHSTLIDVVAPRAQAKLAIQITQRVEAKQAKQDGVRDLKTTRLRVGEDIVTFDRVSDKGRRLKNVRIYDRGADKIVTARTVAQEARWRDDKWTLTGAEKVSWAKETMNQKTTADGVWDTTMTPDDVLGALSPESRISLDSARKVLAGEQTPNAPLPFYQTLVERVYAMPLGLIVMVLLAMPAALVNWRDVRSSRHMAFALVAGLGFLLTDGVLTTLGLTGVVPPMFGAWAGVVAFAVIGILRVMQIDAGWSTRRVERRARKRLAEAGA</sequence>
<evidence type="ECO:0000256" key="6">
    <source>
        <dbReference type="SAM" id="Phobius"/>
    </source>
</evidence>
<evidence type="ECO:0000256" key="4">
    <source>
        <dbReference type="ARBA" id="ARBA00022989"/>
    </source>
</evidence>
<comment type="caution">
    <text evidence="7">The sequence shown here is derived from an EMBL/GenBank/DDBJ whole genome shotgun (WGS) entry which is preliminary data.</text>
</comment>
<dbReference type="Proteomes" id="UP001181622">
    <property type="component" value="Unassembled WGS sequence"/>
</dbReference>
<evidence type="ECO:0000313" key="7">
    <source>
        <dbReference type="EMBL" id="MDR4307753.1"/>
    </source>
</evidence>
<feature type="transmembrane region" description="Helical" evidence="6">
    <location>
        <begin position="308"/>
        <end position="331"/>
    </location>
</feature>
<evidence type="ECO:0000256" key="2">
    <source>
        <dbReference type="ARBA" id="ARBA00022475"/>
    </source>
</evidence>
<protein>
    <submittedName>
        <fullName evidence="7">LptF/LptG family permease</fullName>
    </submittedName>
</protein>
<keyword evidence="8" id="KW-1185">Reference proteome</keyword>
<evidence type="ECO:0000256" key="5">
    <source>
        <dbReference type="ARBA" id="ARBA00023136"/>
    </source>
</evidence>
<keyword evidence="2" id="KW-1003">Cell membrane</keyword>
<evidence type="ECO:0000256" key="3">
    <source>
        <dbReference type="ARBA" id="ARBA00022692"/>
    </source>
</evidence>
<feature type="transmembrane region" description="Helical" evidence="6">
    <location>
        <begin position="91"/>
        <end position="112"/>
    </location>
</feature>
<dbReference type="InterPro" id="IPR005495">
    <property type="entry name" value="LptG/LptF_permease"/>
</dbReference>
<reference evidence="7" key="1">
    <citation type="submission" date="2020-10" db="EMBL/GenBank/DDBJ databases">
        <authorList>
            <person name="Abbas A."/>
            <person name="Razzaq R."/>
            <person name="Waqas M."/>
            <person name="Abbas N."/>
            <person name="Nielsen T.K."/>
            <person name="Hansen L.H."/>
            <person name="Hussain S."/>
            <person name="Shahid M."/>
        </authorList>
    </citation>
    <scope>NUCLEOTIDE SEQUENCE</scope>
    <source>
        <strain evidence="7">S14</strain>
    </source>
</reference>
<organism evidence="7 8">
    <name type="scientific">Chelatococcus sambhunathii</name>
    <dbReference type="NCBI Taxonomy" id="363953"/>
    <lineage>
        <taxon>Bacteria</taxon>
        <taxon>Pseudomonadati</taxon>
        <taxon>Pseudomonadota</taxon>
        <taxon>Alphaproteobacteria</taxon>
        <taxon>Hyphomicrobiales</taxon>
        <taxon>Chelatococcaceae</taxon>
        <taxon>Chelatococcus</taxon>
    </lineage>
</organism>
<keyword evidence="3 6" id="KW-0812">Transmembrane</keyword>
<name>A0ABU1DI99_9HYPH</name>
<feature type="transmembrane region" description="Helical" evidence="6">
    <location>
        <begin position="276"/>
        <end position="296"/>
    </location>
</feature>
<dbReference type="RefSeq" id="WP_309392908.1">
    <property type="nucleotide sequence ID" value="NZ_JADBEO010000031.1"/>
</dbReference>
<comment type="subcellular location">
    <subcellularLocation>
        <location evidence="1">Cell membrane</location>
        <topology evidence="1">Multi-pass membrane protein</topology>
    </subcellularLocation>
</comment>
<keyword evidence="4 6" id="KW-1133">Transmembrane helix</keyword>
<feature type="transmembrane region" description="Helical" evidence="6">
    <location>
        <begin position="337"/>
        <end position="355"/>
    </location>
</feature>
<keyword evidence="5 6" id="KW-0472">Membrane</keyword>